<gene>
    <name evidence="6" type="primary">hyfR_4</name>
    <name evidence="6" type="ORF">SDC9_177118</name>
</gene>
<dbReference type="Gene3D" id="1.10.8.60">
    <property type="match status" value="1"/>
</dbReference>
<dbReference type="InterPro" id="IPR009057">
    <property type="entry name" value="Homeodomain-like_sf"/>
</dbReference>
<accession>A0A645GSE7</accession>
<keyword evidence="4" id="KW-0804">Transcription</keyword>
<dbReference type="InterPro" id="IPR058031">
    <property type="entry name" value="AAA_lid_NorR"/>
</dbReference>
<dbReference type="GO" id="GO:0043565">
    <property type="term" value="F:sequence-specific DNA binding"/>
    <property type="evidence" value="ECO:0007669"/>
    <property type="project" value="InterPro"/>
</dbReference>
<evidence type="ECO:0000313" key="6">
    <source>
        <dbReference type="EMBL" id="MPN29665.1"/>
    </source>
</evidence>
<feature type="domain" description="Sigma-54 factor interaction" evidence="5">
    <location>
        <begin position="1"/>
        <end position="37"/>
    </location>
</feature>
<evidence type="ECO:0000259" key="5">
    <source>
        <dbReference type="PROSITE" id="PS50045"/>
    </source>
</evidence>
<dbReference type="InterPro" id="IPR027417">
    <property type="entry name" value="P-loop_NTPase"/>
</dbReference>
<dbReference type="Pfam" id="PF02954">
    <property type="entry name" value="HTH_8"/>
    <property type="match status" value="1"/>
</dbReference>
<keyword evidence="2" id="KW-0067">ATP-binding</keyword>
<keyword evidence="1" id="KW-0547">Nucleotide-binding</keyword>
<organism evidence="6">
    <name type="scientific">bioreactor metagenome</name>
    <dbReference type="NCBI Taxonomy" id="1076179"/>
    <lineage>
        <taxon>unclassified sequences</taxon>
        <taxon>metagenomes</taxon>
        <taxon>ecological metagenomes</taxon>
    </lineage>
</organism>
<dbReference type="EMBL" id="VSSQ01080469">
    <property type="protein sequence ID" value="MPN29665.1"/>
    <property type="molecule type" value="Genomic_DNA"/>
</dbReference>
<evidence type="ECO:0000256" key="1">
    <source>
        <dbReference type="ARBA" id="ARBA00022741"/>
    </source>
</evidence>
<evidence type="ECO:0000256" key="3">
    <source>
        <dbReference type="ARBA" id="ARBA00023015"/>
    </source>
</evidence>
<evidence type="ECO:0000256" key="4">
    <source>
        <dbReference type="ARBA" id="ARBA00023163"/>
    </source>
</evidence>
<dbReference type="Gene3D" id="1.10.10.60">
    <property type="entry name" value="Homeodomain-like"/>
    <property type="match status" value="1"/>
</dbReference>
<name>A0A645GSE7_9ZZZZ</name>
<dbReference type="GO" id="GO:0005524">
    <property type="term" value="F:ATP binding"/>
    <property type="evidence" value="ECO:0007669"/>
    <property type="project" value="UniProtKB-KW"/>
</dbReference>
<dbReference type="GO" id="GO:0006355">
    <property type="term" value="P:regulation of DNA-templated transcription"/>
    <property type="evidence" value="ECO:0007669"/>
    <property type="project" value="InterPro"/>
</dbReference>
<dbReference type="PROSITE" id="PS50045">
    <property type="entry name" value="SIGMA54_INTERACT_4"/>
    <property type="match status" value="1"/>
</dbReference>
<reference evidence="6" key="1">
    <citation type="submission" date="2019-08" db="EMBL/GenBank/DDBJ databases">
        <authorList>
            <person name="Kucharzyk K."/>
            <person name="Murdoch R.W."/>
            <person name="Higgins S."/>
            <person name="Loffler F."/>
        </authorList>
    </citation>
    <scope>NUCLEOTIDE SEQUENCE</scope>
</reference>
<dbReference type="AlphaFoldDB" id="A0A645GSE7"/>
<keyword evidence="6" id="KW-0238">DNA-binding</keyword>
<dbReference type="InterPro" id="IPR002197">
    <property type="entry name" value="HTH_Fis"/>
</dbReference>
<evidence type="ECO:0000256" key="2">
    <source>
        <dbReference type="ARBA" id="ARBA00022840"/>
    </source>
</evidence>
<dbReference type="Pfam" id="PF25601">
    <property type="entry name" value="AAA_lid_14"/>
    <property type="match status" value="1"/>
</dbReference>
<dbReference type="InterPro" id="IPR002078">
    <property type="entry name" value="Sigma_54_int"/>
</dbReference>
<dbReference type="PROSITE" id="PS00688">
    <property type="entry name" value="SIGMA54_INTERACT_3"/>
    <property type="match status" value="1"/>
</dbReference>
<dbReference type="SUPFAM" id="SSF46689">
    <property type="entry name" value="Homeodomain-like"/>
    <property type="match status" value="1"/>
</dbReference>
<sequence length="135" mass="15104">MKCPSPRLTRAAITQLQAYHWPGNIRELRNVIQRAVILARGGALQFDLPVTYAAGLSDRPRAKPSLKADVGLNFQTEAEMRERDRENLVAALQYADWKVMGRNGAAELLGVKPTTLFSRMKKYGIKPPAQNSPRM</sequence>
<dbReference type="PANTHER" id="PTHR32071:SF57">
    <property type="entry name" value="C4-DICARBOXYLATE TRANSPORT TRANSCRIPTIONAL REGULATORY PROTEIN DCTD"/>
    <property type="match status" value="1"/>
</dbReference>
<dbReference type="SUPFAM" id="SSF52540">
    <property type="entry name" value="P-loop containing nucleoside triphosphate hydrolases"/>
    <property type="match status" value="1"/>
</dbReference>
<dbReference type="PANTHER" id="PTHR32071">
    <property type="entry name" value="TRANSCRIPTIONAL REGULATORY PROTEIN"/>
    <property type="match status" value="1"/>
</dbReference>
<proteinExistence type="predicted"/>
<protein>
    <submittedName>
        <fullName evidence="6">DNA-binding transcriptional activator HyfR</fullName>
    </submittedName>
</protein>
<comment type="caution">
    <text evidence="6">The sequence shown here is derived from an EMBL/GenBank/DDBJ whole genome shotgun (WGS) entry which is preliminary data.</text>
</comment>
<dbReference type="InterPro" id="IPR025944">
    <property type="entry name" value="Sigma_54_int_dom_CS"/>
</dbReference>
<keyword evidence="3" id="KW-0805">Transcription regulation</keyword>